<sequence length="109" mass="12718">MLRLSECDKVLILSKLEEGCSIRNVARIFNINKSRVLNVKKKWEEDGSVKRKEGSGRPRISNHQQDEFLTQDMMKDMWLRQIDLEDFLLTSGHGCVHRVRELHGKLKAV</sequence>
<dbReference type="AlphaFoldDB" id="A0AAW1MV98"/>
<reference evidence="2 3" key="1">
    <citation type="journal article" date="2024" name="BMC Genomics">
        <title>De novo assembly and annotation of Popillia japonica's genome with initial clues to its potential as an invasive pest.</title>
        <authorList>
            <person name="Cucini C."/>
            <person name="Boschi S."/>
            <person name="Funari R."/>
            <person name="Cardaioli E."/>
            <person name="Iannotti N."/>
            <person name="Marturano G."/>
            <person name="Paoli F."/>
            <person name="Bruttini M."/>
            <person name="Carapelli A."/>
            <person name="Frati F."/>
            <person name="Nardi F."/>
        </authorList>
    </citation>
    <scope>NUCLEOTIDE SEQUENCE [LARGE SCALE GENOMIC DNA]</scope>
    <source>
        <strain evidence="2">DMR45628</strain>
    </source>
</reference>
<dbReference type="Pfam" id="PF13551">
    <property type="entry name" value="HTH_29"/>
    <property type="match status" value="1"/>
</dbReference>
<gene>
    <name evidence="2" type="ORF">QE152_g4464</name>
</gene>
<organism evidence="2 3">
    <name type="scientific">Popillia japonica</name>
    <name type="common">Japanese beetle</name>
    <dbReference type="NCBI Taxonomy" id="7064"/>
    <lineage>
        <taxon>Eukaryota</taxon>
        <taxon>Metazoa</taxon>
        <taxon>Ecdysozoa</taxon>
        <taxon>Arthropoda</taxon>
        <taxon>Hexapoda</taxon>
        <taxon>Insecta</taxon>
        <taxon>Pterygota</taxon>
        <taxon>Neoptera</taxon>
        <taxon>Endopterygota</taxon>
        <taxon>Coleoptera</taxon>
        <taxon>Polyphaga</taxon>
        <taxon>Scarabaeiformia</taxon>
        <taxon>Scarabaeidae</taxon>
        <taxon>Rutelinae</taxon>
        <taxon>Popillia</taxon>
    </lineage>
</organism>
<keyword evidence="3" id="KW-1185">Reference proteome</keyword>
<evidence type="ECO:0008006" key="4">
    <source>
        <dbReference type="Google" id="ProtNLM"/>
    </source>
</evidence>
<proteinExistence type="predicted"/>
<evidence type="ECO:0000313" key="2">
    <source>
        <dbReference type="EMBL" id="KAK9752152.1"/>
    </source>
</evidence>
<comment type="subcellular location">
    <subcellularLocation>
        <location evidence="1">Nucleus</location>
    </subcellularLocation>
</comment>
<protein>
    <recommendedName>
        <fullName evidence="4">Transposase</fullName>
    </recommendedName>
</protein>
<evidence type="ECO:0000313" key="3">
    <source>
        <dbReference type="Proteomes" id="UP001458880"/>
    </source>
</evidence>
<dbReference type="SUPFAM" id="SSF46689">
    <property type="entry name" value="Homeodomain-like"/>
    <property type="match status" value="1"/>
</dbReference>
<evidence type="ECO:0000256" key="1">
    <source>
        <dbReference type="ARBA" id="ARBA00004123"/>
    </source>
</evidence>
<name>A0AAW1MV98_POPJA</name>
<dbReference type="InterPro" id="IPR009057">
    <property type="entry name" value="Homeodomain-like_sf"/>
</dbReference>
<accession>A0AAW1MV98</accession>
<dbReference type="EMBL" id="JASPKY010000023">
    <property type="protein sequence ID" value="KAK9752152.1"/>
    <property type="molecule type" value="Genomic_DNA"/>
</dbReference>
<dbReference type="GO" id="GO:0005634">
    <property type="term" value="C:nucleus"/>
    <property type="evidence" value="ECO:0007669"/>
    <property type="project" value="UniProtKB-SubCell"/>
</dbReference>
<dbReference type="Proteomes" id="UP001458880">
    <property type="component" value="Unassembled WGS sequence"/>
</dbReference>
<comment type="caution">
    <text evidence="2">The sequence shown here is derived from an EMBL/GenBank/DDBJ whole genome shotgun (WGS) entry which is preliminary data.</text>
</comment>